<dbReference type="Proteomes" id="UP000247727">
    <property type="component" value="Unassembled WGS sequence"/>
</dbReference>
<keyword evidence="3" id="KW-1185">Reference proteome</keyword>
<evidence type="ECO:0000313" key="3">
    <source>
        <dbReference type="Proteomes" id="UP000247727"/>
    </source>
</evidence>
<comment type="caution">
    <text evidence="2">The sequence shown here is derived from an EMBL/GenBank/DDBJ whole genome shotgun (WGS) entry which is preliminary data.</text>
</comment>
<sequence length="150" mass="16657">MTEFERLQPVGFGPVDRWRPARAALAGTCGPEWEAIRAPLPPADYDPHFQLSAPRDQWIAPVLHGGEEVAIAGTGPMPIGRFRLPQIVPAAVVTFRGRRQTLHFRLSRVDLDLDLRSVSMLYLATLPCGPFETDIEKTVLRLHQIAGVAR</sequence>
<reference evidence="2 3" key="1">
    <citation type="submission" date="2018-06" db="EMBL/GenBank/DDBJ databases">
        <title>Genomic Encyclopedia of Type Strains, Phase III (KMG-III): the genomes of soil and plant-associated and newly described type strains.</title>
        <authorList>
            <person name="Whitman W."/>
        </authorList>
    </citation>
    <scope>NUCLEOTIDE SEQUENCE [LARGE SCALE GENOMIC DNA]</scope>
    <source>
        <strain evidence="2 3">JA737</strain>
    </source>
</reference>
<accession>A0A318U757</accession>
<protein>
    <submittedName>
        <fullName evidence="2">Uncharacterized protein DUF2169</fullName>
    </submittedName>
</protein>
<dbReference type="AlphaFoldDB" id="A0A318U757"/>
<dbReference type="Pfam" id="PF09937">
    <property type="entry name" value="DUF2169"/>
    <property type="match status" value="1"/>
</dbReference>
<feature type="domain" description="DUF2169" evidence="1">
    <location>
        <begin position="5"/>
        <end position="122"/>
    </location>
</feature>
<gene>
    <name evidence="2" type="ORF">C8J30_101125</name>
</gene>
<evidence type="ECO:0000259" key="1">
    <source>
        <dbReference type="Pfam" id="PF09937"/>
    </source>
</evidence>
<evidence type="ECO:0000313" key="2">
    <source>
        <dbReference type="EMBL" id="PYF12744.1"/>
    </source>
</evidence>
<name>A0A318U757_9RHOB</name>
<organism evidence="2 3">
    <name type="scientific">Rhodobacter viridis</name>
    <dbReference type="NCBI Taxonomy" id="1054202"/>
    <lineage>
        <taxon>Bacteria</taxon>
        <taxon>Pseudomonadati</taxon>
        <taxon>Pseudomonadota</taxon>
        <taxon>Alphaproteobacteria</taxon>
        <taxon>Rhodobacterales</taxon>
        <taxon>Rhodobacter group</taxon>
        <taxon>Rhodobacter</taxon>
    </lineage>
</organism>
<proteinExistence type="predicted"/>
<dbReference type="InterPro" id="IPR018683">
    <property type="entry name" value="DUF2169"/>
</dbReference>
<dbReference type="EMBL" id="QJTK01000001">
    <property type="protein sequence ID" value="PYF12744.1"/>
    <property type="molecule type" value="Genomic_DNA"/>
</dbReference>